<dbReference type="PANTHER" id="PTHR23313">
    <property type="entry name" value="TSEC1-RELATED"/>
    <property type="match status" value="1"/>
</dbReference>
<dbReference type="SUPFAM" id="SSF90257">
    <property type="entry name" value="Myosin rod fragments"/>
    <property type="match status" value="1"/>
</dbReference>
<organism evidence="3 4">
    <name type="scientific">Aldrovandia affinis</name>
    <dbReference type="NCBI Taxonomy" id="143900"/>
    <lineage>
        <taxon>Eukaryota</taxon>
        <taxon>Metazoa</taxon>
        <taxon>Chordata</taxon>
        <taxon>Craniata</taxon>
        <taxon>Vertebrata</taxon>
        <taxon>Euteleostomi</taxon>
        <taxon>Actinopterygii</taxon>
        <taxon>Neopterygii</taxon>
        <taxon>Teleostei</taxon>
        <taxon>Notacanthiformes</taxon>
        <taxon>Halosauridae</taxon>
        <taxon>Aldrovandia</taxon>
    </lineage>
</organism>
<sequence length="397" mass="45099">MKRYSSFEERKKPQSSKAERPQGHRTVTRPSSTSQKTLPPMDLLAKEEEYKRLNAELEAKTAELVRQAEEVMRDQNEVLSRPISSRLLQSTAIEDEKEDLIYPSPVPSVKQPTAKVVSKKVTSSKPPQNRPSGSETKRVPKTARNSAVDDVAVVEDFVDFSLANTISNIEGRLEEGGTHDSIDDDIMPSVGNEMGSEAQIRFLKAKLRVMQEELNRVSQEYNKKDDENASMSTKIKELQEDRARLQKSTNVQRSQLEKYKTLAEESNKNSEGLQHQVTSLQKEIEGLRRAQKQATANHSSTEVRLNRAVEEAEKSKLQLNKIKQSSKDSANQSQQKMEALQAENKKLEKQKAELIAGFKKQLKLIDILKRQKMHFEAAKVLSFTEEEFMKTLDWGNS</sequence>
<feature type="region of interest" description="Disordered" evidence="2">
    <location>
        <begin position="1"/>
        <end position="43"/>
    </location>
</feature>
<feature type="coiled-coil region" evidence="1">
    <location>
        <begin position="43"/>
        <end position="74"/>
    </location>
</feature>
<reference evidence="3" key="1">
    <citation type="journal article" date="2023" name="Science">
        <title>Genome structures resolve the early diversification of teleost fishes.</title>
        <authorList>
            <person name="Parey E."/>
            <person name="Louis A."/>
            <person name="Montfort J."/>
            <person name="Bouchez O."/>
            <person name="Roques C."/>
            <person name="Iampietro C."/>
            <person name="Lluch J."/>
            <person name="Castinel A."/>
            <person name="Donnadieu C."/>
            <person name="Desvignes T."/>
            <person name="Floi Bucao C."/>
            <person name="Jouanno E."/>
            <person name="Wen M."/>
            <person name="Mejri S."/>
            <person name="Dirks R."/>
            <person name="Jansen H."/>
            <person name="Henkel C."/>
            <person name="Chen W.J."/>
            <person name="Zahm M."/>
            <person name="Cabau C."/>
            <person name="Klopp C."/>
            <person name="Thompson A.W."/>
            <person name="Robinson-Rechavi M."/>
            <person name="Braasch I."/>
            <person name="Lecointre G."/>
            <person name="Bobe J."/>
            <person name="Postlethwait J.H."/>
            <person name="Berthelot C."/>
            <person name="Roest Crollius H."/>
            <person name="Guiguen Y."/>
        </authorList>
    </citation>
    <scope>NUCLEOTIDE SEQUENCE</scope>
    <source>
        <strain evidence="3">NC1722</strain>
    </source>
</reference>
<dbReference type="Proteomes" id="UP001221898">
    <property type="component" value="Unassembled WGS sequence"/>
</dbReference>
<evidence type="ECO:0000256" key="2">
    <source>
        <dbReference type="SAM" id="MobiDB-lite"/>
    </source>
</evidence>
<keyword evidence="4" id="KW-1185">Reference proteome</keyword>
<feature type="compositionally biased region" description="Polar residues" evidence="2">
    <location>
        <begin position="317"/>
        <end position="336"/>
    </location>
</feature>
<name>A0AAD7RWU0_9TELE</name>
<accession>A0AAD7RWU0</accession>
<feature type="compositionally biased region" description="Polar residues" evidence="2">
    <location>
        <begin position="28"/>
        <end position="37"/>
    </location>
</feature>
<protein>
    <recommendedName>
        <fullName evidence="5">Testis expressed 9</fullName>
    </recommendedName>
</protein>
<keyword evidence="1" id="KW-0175">Coiled coil</keyword>
<dbReference type="Gene3D" id="1.10.287.1490">
    <property type="match status" value="1"/>
</dbReference>
<feature type="compositionally biased region" description="Basic and acidic residues" evidence="2">
    <location>
        <begin position="1"/>
        <end position="22"/>
    </location>
</feature>
<evidence type="ECO:0000313" key="3">
    <source>
        <dbReference type="EMBL" id="KAJ8391623.1"/>
    </source>
</evidence>
<feature type="region of interest" description="Disordered" evidence="2">
    <location>
        <begin position="95"/>
        <end position="146"/>
    </location>
</feature>
<dbReference type="EMBL" id="JAINUG010000155">
    <property type="protein sequence ID" value="KAJ8391623.1"/>
    <property type="molecule type" value="Genomic_DNA"/>
</dbReference>
<gene>
    <name evidence="3" type="ORF">AAFF_G00087640</name>
</gene>
<evidence type="ECO:0000256" key="1">
    <source>
        <dbReference type="SAM" id="Coils"/>
    </source>
</evidence>
<feature type="compositionally biased region" description="Low complexity" evidence="2">
    <location>
        <begin position="115"/>
        <end position="125"/>
    </location>
</feature>
<feature type="region of interest" description="Disordered" evidence="2">
    <location>
        <begin position="316"/>
        <end position="342"/>
    </location>
</feature>
<proteinExistence type="predicted"/>
<evidence type="ECO:0000313" key="4">
    <source>
        <dbReference type="Proteomes" id="UP001221898"/>
    </source>
</evidence>
<comment type="caution">
    <text evidence="3">The sequence shown here is derived from an EMBL/GenBank/DDBJ whole genome shotgun (WGS) entry which is preliminary data.</text>
</comment>
<dbReference type="AlphaFoldDB" id="A0AAD7RWU0"/>
<evidence type="ECO:0008006" key="5">
    <source>
        <dbReference type="Google" id="ProtNLM"/>
    </source>
</evidence>
<dbReference type="PANTHER" id="PTHR23313:SF0">
    <property type="entry name" value="TESTIS-EXPRESSED PROTEIN 9"/>
    <property type="match status" value="1"/>
</dbReference>